<sequence length="159" mass="18158">KHDFKLGKDIQTGSFLLNFLCAKSFVILVVKAYPFGKNVQALIIFFFLWEILKKNQFCQKYRSKRKISISTIHNQYGRGLRGGVGLGRGHLVARLLFNLDGTRSDTGTETKENALGWTLKRVLIRRSMFRTLESKIITNLPKQQAVAGNKTKFDQSSFE</sequence>
<keyword evidence="1" id="KW-0812">Transmembrane</keyword>
<name>A0A392M325_9FABA</name>
<feature type="transmembrane region" description="Helical" evidence="1">
    <location>
        <begin position="12"/>
        <end position="29"/>
    </location>
</feature>
<evidence type="ECO:0000256" key="1">
    <source>
        <dbReference type="SAM" id="Phobius"/>
    </source>
</evidence>
<evidence type="ECO:0000313" key="2">
    <source>
        <dbReference type="EMBL" id="MCH81619.1"/>
    </source>
</evidence>
<gene>
    <name evidence="2" type="ORF">A2U01_0002410</name>
</gene>
<evidence type="ECO:0000313" key="3">
    <source>
        <dbReference type="Proteomes" id="UP000265520"/>
    </source>
</evidence>
<feature type="non-terminal residue" evidence="2">
    <location>
        <position position="1"/>
    </location>
</feature>
<organism evidence="2 3">
    <name type="scientific">Trifolium medium</name>
    <dbReference type="NCBI Taxonomy" id="97028"/>
    <lineage>
        <taxon>Eukaryota</taxon>
        <taxon>Viridiplantae</taxon>
        <taxon>Streptophyta</taxon>
        <taxon>Embryophyta</taxon>
        <taxon>Tracheophyta</taxon>
        <taxon>Spermatophyta</taxon>
        <taxon>Magnoliopsida</taxon>
        <taxon>eudicotyledons</taxon>
        <taxon>Gunneridae</taxon>
        <taxon>Pentapetalae</taxon>
        <taxon>rosids</taxon>
        <taxon>fabids</taxon>
        <taxon>Fabales</taxon>
        <taxon>Fabaceae</taxon>
        <taxon>Papilionoideae</taxon>
        <taxon>50 kb inversion clade</taxon>
        <taxon>NPAAA clade</taxon>
        <taxon>Hologalegina</taxon>
        <taxon>IRL clade</taxon>
        <taxon>Trifolieae</taxon>
        <taxon>Trifolium</taxon>
    </lineage>
</organism>
<keyword evidence="3" id="KW-1185">Reference proteome</keyword>
<keyword evidence="1" id="KW-1133">Transmembrane helix</keyword>
<dbReference type="AlphaFoldDB" id="A0A392M325"/>
<accession>A0A392M325</accession>
<comment type="caution">
    <text evidence="2">The sequence shown here is derived from an EMBL/GenBank/DDBJ whole genome shotgun (WGS) entry which is preliminary data.</text>
</comment>
<protein>
    <submittedName>
        <fullName evidence="2">Uncharacterized protein</fullName>
    </submittedName>
</protein>
<dbReference type="EMBL" id="LXQA010002539">
    <property type="protein sequence ID" value="MCH81619.1"/>
    <property type="molecule type" value="Genomic_DNA"/>
</dbReference>
<keyword evidence="1" id="KW-0472">Membrane</keyword>
<reference evidence="2 3" key="1">
    <citation type="journal article" date="2018" name="Front. Plant Sci.">
        <title>Red Clover (Trifolium pratense) and Zigzag Clover (T. medium) - A Picture of Genomic Similarities and Differences.</title>
        <authorList>
            <person name="Dluhosova J."/>
            <person name="Istvanek J."/>
            <person name="Nedelnik J."/>
            <person name="Repkova J."/>
        </authorList>
    </citation>
    <scope>NUCLEOTIDE SEQUENCE [LARGE SCALE GENOMIC DNA]</scope>
    <source>
        <strain evidence="3">cv. 10/8</strain>
        <tissue evidence="2">Leaf</tissue>
    </source>
</reference>
<proteinExistence type="predicted"/>
<dbReference type="Proteomes" id="UP000265520">
    <property type="component" value="Unassembled WGS sequence"/>
</dbReference>